<gene>
    <name evidence="2" type="ORF">CEXT_304471</name>
</gene>
<accession>A0AAV4P9T6</accession>
<comment type="caution">
    <text evidence="2">The sequence shown here is derived from an EMBL/GenBank/DDBJ whole genome shotgun (WGS) entry which is preliminary data.</text>
</comment>
<dbReference type="AlphaFoldDB" id="A0AAV4P9T6"/>
<reference evidence="2 3" key="1">
    <citation type="submission" date="2021-06" db="EMBL/GenBank/DDBJ databases">
        <title>Caerostris extrusa draft genome.</title>
        <authorList>
            <person name="Kono N."/>
            <person name="Arakawa K."/>
        </authorList>
    </citation>
    <scope>NUCLEOTIDE SEQUENCE [LARGE SCALE GENOMIC DNA]</scope>
</reference>
<keyword evidence="3" id="KW-1185">Reference proteome</keyword>
<evidence type="ECO:0000313" key="3">
    <source>
        <dbReference type="Proteomes" id="UP001054945"/>
    </source>
</evidence>
<organism evidence="2 3">
    <name type="scientific">Caerostris extrusa</name>
    <name type="common">Bark spider</name>
    <name type="synonym">Caerostris bankana</name>
    <dbReference type="NCBI Taxonomy" id="172846"/>
    <lineage>
        <taxon>Eukaryota</taxon>
        <taxon>Metazoa</taxon>
        <taxon>Ecdysozoa</taxon>
        <taxon>Arthropoda</taxon>
        <taxon>Chelicerata</taxon>
        <taxon>Arachnida</taxon>
        <taxon>Araneae</taxon>
        <taxon>Araneomorphae</taxon>
        <taxon>Entelegynae</taxon>
        <taxon>Araneoidea</taxon>
        <taxon>Araneidae</taxon>
        <taxon>Caerostris</taxon>
    </lineage>
</organism>
<evidence type="ECO:0000313" key="2">
    <source>
        <dbReference type="EMBL" id="GIX92684.1"/>
    </source>
</evidence>
<dbReference type="EMBL" id="BPLR01021711">
    <property type="protein sequence ID" value="GIX92684.1"/>
    <property type="molecule type" value="Genomic_DNA"/>
</dbReference>
<dbReference type="Proteomes" id="UP001054945">
    <property type="component" value="Unassembled WGS sequence"/>
</dbReference>
<keyword evidence="1" id="KW-0175">Coiled coil</keyword>
<name>A0AAV4P9T6_CAEEX</name>
<feature type="coiled-coil region" evidence="1">
    <location>
        <begin position="28"/>
        <end position="111"/>
    </location>
</feature>
<sequence length="120" mass="13703">MSLEIKNKELGLSLNDLYSLKIANSEELNKKQDSITALTEELEKHLMEMEKIKNYNLKLSVDISAFKATKNAFKQEVETLTCRLKNAMNDIAVKSKEKQQLLTEIADLKEVLTKNSKISK</sequence>
<evidence type="ECO:0000256" key="1">
    <source>
        <dbReference type="SAM" id="Coils"/>
    </source>
</evidence>
<proteinExistence type="predicted"/>
<protein>
    <submittedName>
        <fullName evidence="2">Uncharacterized protein</fullName>
    </submittedName>
</protein>